<accession>A0ABY0H085</accession>
<sequence>MPSTKTSPSLLHPVPLCHSLQTKAELACAALPSPSPPPSLADGTATATTEMSHPPYPRTMSALLMRGSQRIRKGEHGGVGPNNQQVGGEDVPAAHLIPLVRERPHLQDRLPGYGG</sequence>
<evidence type="ECO:0000313" key="2">
    <source>
        <dbReference type="EMBL" id="RYO81274.1"/>
    </source>
</evidence>
<feature type="region of interest" description="Disordered" evidence="1">
    <location>
        <begin position="31"/>
        <end position="59"/>
    </location>
</feature>
<comment type="caution">
    <text evidence="2">The sequence shown here is derived from an EMBL/GenBank/DDBJ whole genome shotgun (WGS) entry which is preliminary data.</text>
</comment>
<evidence type="ECO:0000256" key="1">
    <source>
        <dbReference type="SAM" id="MobiDB-lite"/>
    </source>
</evidence>
<organism evidence="2 3">
    <name type="scientific">Monosporascus cannonballus</name>
    <dbReference type="NCBI Taxonomy" id="155416"/>
    <lineage>
        <taxon>Eukaryota</taxon>
        <taxon>Fungi</taxon>
        <taxon>Dikarya</taxon>
        <taxon>Ascomycota</taxon>
        <taxon>Pezizomycotina</taxon>
        <taxon>Sordariomycetes</taxon>
        <taxon>Xylariomycetidae</taxon>
        <taxon>Xylariales</taxon>
        <taxon>Xylariales incertae sedis</taxon>
        <taxon>Monosporascus</taxon>
    </lineage>
</organism>
<evidence type="ECO:0000313" key="3">
    <source>
        <dbReference type="Proteomes" id="UP000294003"/>
    </source>
</evidence>
<dbReference type="EMBL" id="QJNS01000256">
    <property type="protein sequence ID" value="RYO81274.1"/>
    <property type="molecule type" value="Genomic_DNA"/>
</dbReference>
<proteinExistence type="predicted"/>
<protein>
    <submittedName>
        <fullName evidence="2">Uncharacterized protein</fullName>
    </submittedName>
</protein>
<name>A0ABY0H085_9PEZI</name>
<gene>
    <name evidence="2" type="ORF">DL762_007220</name>
</gene>
<dbReference type="Proteomes" id="UP000294003">
    <property type="component" value="Unassembled WGS sequence"/>
</dbReference>
<keyword evidence="3" id="KW-1185">Reference proteome</keyword>
<reference evidence="2 3" key="1">
    <citation type="submission" date="2018-06" db="EMBL/GenBank/DDBJ databases">
        <title>Complete Genomes of Monosporascus.</title>
        <authorList>
            <person name="Robinson A.J."/>
            <person name="Natvig D.O."/>
        </authorList>
    </citation>
    <scope>NUCLEOTIDE SEQUENCE [LARGE SCALE GENOMIC DNA]</scope>
    <source>
        <strain evidence="2 3">CBS 609.92</strain>
    </source>
</reference>